<dbReference type="PANTHER" id="PTHR42818:SF1">
    <property type="entry name" value="SULFOPYRUVATE DECARBOXYLASE"/>
    <property type="match status" value="1"/>
</dbReference>
<organism evidence="4 5">
    <name type="scientific">Vineibacter terrae</name>
    <dbReference type="NCBI Taxonomy" id="2586908"/>
    <lineage>
        <taxon>Bacteria</taxon>
        <taxon>Pseudomonadati</taxon>
        <taxon>Pseudomonadota</taxon>
        <taxon>Alphaproteobacteria</taxon>
        <taxon>Hyphomicrobiales</taxon>
        <taxon>Vineibacter</taxon>
    </lineage>
</organism>
<evidence type="ECO:0000259" key="3">
    <source>
        <dbReference type="Pfam" id="PF02776"/>
    </source>
</evidence>
<dbReference type="GO" id="GO:0016831">
    <property type="term" value="F:carboxy-lyase activity"/>
    <property type="evidence" value="ECO:0007669"/>
    <property type="project" value="UniProtKB-KW"/>
</dbReference>
<dbReference type="SUPFAM" id="SSF52518">
    <property type="entry name" value="Thiamin diphosphate-binding fold (THDP-binding)"/>
    <property type="match status" value="1"/>
</dbReference>
<feature type="domain" description="Thiamine pyrophosphate enzyme N-terminal TPP-binding" evidence="3">
    <location>
        <begin position="7"/>
        <end position="98"/>
    </location>
</feature>
<dbReference type="Pfam" id="PF02776">
    <property type="entry name" value="TPP_enzyme_N"/>
    <property type="match status" value="1"/>
</dbReference>
<keyword evidence="1" id="KW-0210">Decarboxylase</keyword>
<dbReference type="EMBL" id="VDUZ01000012">
    <property type="protein sequence ID" value="TXL76045.1"/>
    <property type="molecule type" value="Genomic_DNA"/>
</dbReference>
<proteinExistence type="predicted"/>
<reference evidence="4 5" key="1">
    <citation type="submission" date="2019-06" db="EMBL/GenBank/DDBJ databases">
        <title>New taxonomy in bacterial strain CC-CFT640, isolated from vineyard.</title>
        <authorList>
            <person name="Lin S.-Y."/>
            <person name="Tsai C.-F."/>
            <person name="Young C.-C."/>
        </authorList>
    </citation>
    <scope>NUCLEOTIDE SEQUENCE [LARGE SCALE GENOMIC DNA]</scope>
    <source>
        <strain evidence="4 5">CC-CFT640</strain>
    </source>
</reference>
<evidence type="ECO:0000313" key="5">
    <source>
        <dbReference type="Proteomes" id="UP000321638"/>
    </source>
</evidence>
<dbReference type="CDD" id="cd07035">
    <property type="entry name" value="TPP_PYR_POX_like"/>
    <property type="match status" value="1"/>
</dbReference>
<evidence type="ECO:0000256" key="2">
    <source>
        <dbReference type="ARBA" id="ARBA00023239"/>
    </source>
</evidence>
<accession>A0A5C8PNZ9</accession>
<dbReference type="InterPro" id="IPR051818">
    <property type="entry name" value="TPP_dependent_decarboxylase"/>
</dbReference>
<dbReference type="Proteomes" id="UP000321638">
    <property type="component" value="Unassembled WGS sequence"/>
</dbReference>
<name>A0A5C8PNZ9_9HYPH</name>
<dbReference type="InterPro" id="IPR029061">
    <property type="entry name" value="THDP-binding"/>
</dbReference>
<keyword evidence="5" id="KW-1185">Reference proteome</keyword>
<dbReference type="OrthoDB" id="9798007at2"/>
<keyword evidence="4" id="KW-0670">Pyruvate</keyword>
<dbReference type="PANTHER" id="PTHR42818">
    <property type="entry name" value="SULFOPYRUVATE DECARBOXYLASE SUBUNIT ALPHA"/>
    <property type="match status" value="1"/>
</dbReference>
<dbReference type="InterPro" id="IPR012001">
    <property type="entry name" value="Thiamin_PyroP_enz_TPP-bd_dom"/>
</dbReference>
<dbReference type="GO" id="GO:0030976">
    <property type="term" value="F:thiamine pyrophosphate binding"/>
    <property type="evidence" value="ECO:0007669"/>
    <property type="project" value="InterPro"/>
</dbReference>
<sequence length="173" mass="18800">MATADWREQIFETLQGHDIRQVYYVPDAGHSKLIEACQNSNSMRAIVLTTEEEAMAGTLGAWLGGEKSVTLMQSSGVGNCINMLGLSKTLRYPMLMLITMRGDFGEMNPWQNAMGQATPKVLEATGCIVFAVDRPEDVQPTVNAAANMAFEGNQAVAVLLRQKLIGAKSFGKN</sequence>
<evidence type="ECO:0000256" key="1">
    <source>
        <dbReference type="ARBA" id="ARBA00022793"/>
    </source>
</evidence>
<gene>
    <name evidence="4" type="ORF">FHP25_12470</name>
</gene>
<keyword evidence="2" id="KW-0456">Lyase</keyword>
<dbReference type="AlphaFoldDB" id="A0A5C8PNZ9"/>
<dbReference type="Gene3D" id="3.40.50.970">
    <property type="match status" value="1"/>
</dbReference>
<comment type="caution">
    <text evidence="4">The sequence shown here is derived from an EMBL/GenBank/DDBJ whole genome shotgun (WGS) entry which is preliminary data.</text>
</comment>
<protein>
    <submittedName>
        <fullName evidence="4">Phosphonopyruvate decarboxylase</fullName>
    </submittedName>
</protein>
<evidence type="ECO:0000313" key="4">
    <source>
        <dbReference type="EMBL" id="TXL76045.1"/>
    </source>
</evidence>